<dbReference type="Proteomes" id="UP000433089">
    <property type="component" value="Unassembled WGS sequence"/>
</dbReference>
<evidence type="ECO:0000313" key="1">
    <source>
        <dbReference type="EMBL" id="VXB03915.1"/>
    </source>
</evidence>
<name>A0A653MIH1_BACAB</name>
<accession>A0A653MIH1</accession>
<dbReference type="AlphaFoldDB" id="A0A653MIH1"/>
<organism evidence="1 2">
    <name type="scientific">Bacillus altitudinis</name>
    <dbReference type="NCBI Taxonomy" id="293387"/>
    <lineage>
        <taxon>Bacteria</taxon>
        <taxon>Bacillati</taxon>
        <taxon>Bacillota</taxon>
        <taxon>Bacilli</taxon>
        <taxon>Bacillales</taxon>
        <taxon>Bacillaceae</taxon>
        <taxon>Bacillus</taxon>
    </lineage>
</organism>
<gene>
    <name evidence="1" type="ORF">BACI348_30084</name>
</gene>
<dbReference type="EMBL" id="CABWLH010000008">
    <property type="protein sequence ID" value="VXB03915.1"/>
    <property type="molecule type" value="Genomic_DNA"/>
</dbReference>
<evidence type="ECO:0000313" key="2">
    <source>
        <dbReference type="Proteomes" id="UP000433089"/>
    </source>
</evidence>
<protein>
    <submittedName>
        <fullName evidence="1">Uncharacterized protein</fullName>
    </submittedName>
</protein>
<proteinExistence type="predicted"/>
<reference evidence="1 2" key="1">
    <citation type="submission" date="2019-10" db="EMBL/GenBank/DDBJ databases">
        <authorList>
            <person name="Karimi E."/>
        </authorList>
    </citation>
    <scope>NUCLEOTIDE SEQUENCE [LARGE SCALE GENOMIC DNA]</scope>
    <source>
        <strain evidence="1">Bacillus sp. 348</strain>
    </source>
</reference>
<sequence>MVSLSLKSGITTAMKEKRGDLRDNNFNCHRRIASHLFDHPNHSIDLDLDEG</sequence>